<gene>
    <name evidence="1" type="ORF">CGI_10002872</name>
</gene>
<protein>
    <submittedName>
        <fullName evidence="1">Uncharacterized protein</fullName>
    </submittedName>
</protein>
<accession>K1QQI4</accession>
<dbReference type="InParanoid" id="K1QQI4"/>
<dbReference type="Gene3D" id="3.10.450.10">
    <property type="match status" value="1"/>
</dbReference>
<proteinExistence type="predicted"/>
<dbReference type="EMBL" id="JH815906">
    <property type="protein sequence ID" value="EKC31080.1"/>
    <property type="molecule type" value="Genomic_DNA"/>
</dbReference>
<dbReference type="HOGENOM" id="CLU_486851_0_0_1"/>
<dbReference type="AlphaFoldDB" id="K1QQI4"/>
<sequence>MTQIALFLCIVVAMGGLAQLIPGGYTETRKIDPQTRKIVKRDIVSWLGNRYIRIGEFKPLLYRSQVVAGINYLVKMVEWLEPWPLTARTQKLCGSSFMNTSQMCVSGHISGDSVMFDFAPFESAGTPSCSCTIYIVAGSRLEFNYVYSPGYYGCGSAITISHQTTSTIRCLQGAESLSVTPGDSVTVQITRERDAFDSKYCYLLRAYQMNGLDRVPGSMIVVCSQPSQSSTTSVTTNITTITTPNNQPSTTTATINSTTVRSTQAYISTSELTSFPQTSVSEYTSTVFITGSATTINNGTVTVMPETEHSENRGLAHFPCTWVSREIITPLSIIIFILIVVAIIIFKVRRRRYLKSTYKPAETRTTSWAFNQPSLSVTTPKTPQSLKPRIEKTDSGVYSTLGENDKRSTESVHKAVEKYYKEVSIDEAIVKSEARKLRRQEEAKEEEEEQGLDNAGFVGDETIHENSSQHMSSAGSSQSDITTFISKICATDTENQNFFLDYKDRDASNEDTSVKVVNEEVLSSPCVVNEQTSFVSEKQETPTSLPIDTGYVIIDVLADI</sequence>
<name>K1QQI4_MAGGI</name>
<organism evidence="1">
    <name type="scientific">Magallana gigas</name>
    <name type="common">Pacific oyster</name>
    <name type="synonym">Crassostrea gigas</name>
    <dbReference type="NCBI Taxonomy" id="29159"/>
    <lineage>
        <taxon>Eukaryota</taxon>
        <taxon>Metazoa</taxon>
        <taxon>Spiralia</taxon>
        <taxon>Lophotrochozoa</taxon>
        <taxon>Mollusca</taxon>
        <taxon>Bivalvia</taxon>
        <taxon>Autobranchia</taxon>
        <taxon>Pteriomorphia</taxon>
        <taxon>Ostreida</taxon>
        <taxon>Ostreoidea</taxon>
        <taxon>Ostreidae</taxon>
        <taxon>Magallana</taxon>
    </lineage>
</organism>
<reference evidence="1" key="1">
    <citation type="journal article" date="2012" name="Nature">
        <title>The oyster genome reveals stress adaptation and complexity of shell formation.</title>
        <authorList>
            <person name="Zhang G."/>
            <person name="Fang X."/>
            <person name="Guo X."/>
            <person name="Li L."/>
            <person name="Luo R."/>
            <person name="Xu F."/>
            <person name="Yang P."/>
            <person name="Zhang L."/>
            <person name="Wang X."/>
            <person name="Qi H."/>
            <person name="Xiong Z."/>
            <person name="Que H."/>
            <person name="Xie Y."/>
            <person name="Holland P.W."/>
            <person name="Paps J."/>
            <person name="Zhu Y."/>
            <person name="Wu F."/>
            <person name="Chen Y."/>
            <person name="Wang J."/>
            <person name="Peng C."/>
            <person name="Meng J."/>
            <person name="Yang L."/>
            <person name="Liu J."/>
            <person name="Wen B."/>
            <person name="Zhang N."/>
            <person name="Huang Z."/>
            <person name="Zhu Q."/>
            <person name="Feng Y."/>
            <person name="Mount A."/>
            <person name="Hedgecock D."/>
            <person name="Xu Z."/>
            <person name="Liu Y."/>
            <person name="Domazet-Loso T."/>
            <person name="Du Y."/>
            <person name="Sun X."/>
            <person name="Zhang S."/>
            <person name="Liu B."/>
            <person name="Cheng P."/>
            <person name="Jiang X."/>
            <person name="Li J."/>
            <person name="Fan D."/>
            <person name="Wang W."/>
            <person name="Fu W."/>
            <person name="Wang T."/>
            <person name="Wang B."/>
            <person name="Zhang J."/>
            <person name="Peng Z."/>
            <person name="Li Y."/>
            <person name="Li N."/>
            <person name="Wang J."/>
            <person name="Chen M."/>
            <person name="He Y."/>
            <person name="Tan F."/>
            <person name="Song X."/>
            <person name="Zheng Q."/>
            <person name="Huang R."/>
            <person name="Yang H."/>
            <person name="Du X."/>
            <person name="Chen L."/>
            <person name="Yang M."/>
            <person name="Gaffney P.M."/>
            <person name="Wang S."/>
            <person name="Luo L."/>
            <person name="She Z."/>
            <person name="Ming Y."/>
            <person name="Huang W."/>
            <person name="Zhang S."/>
            <person name="Huang B."/>
            <person name="Zhang Y."/>
            <person name="Qu T."/>
            <person name="Ni P."/>
            <person name="Miao G."/>
            <person name="Wang J."/>
            <person name="Wang Q."/>
            <person name="Steinberg C.E."/>
            <person name="Wang H."/>
            <person name="Li N."/>
            <person name="Qian L."/>
            <person name="Zhang G."/>
            <person name="Li Y."/>
            <person name="Yang H."/>
            <person name="Liu X."/>
            <person name="Wang J."/>
            <person name="Yin Y."/>
            <person name="Wang J."/>
        </authorList>
    </citation>
    <scope>NUCLEOTIDE SEQUENCE [LARGE SCALE GENOMIC DNA]</scope>
    <source>
        <strain evidence="1">05x7-T-G4-1.051#20</strain>
    </source>
</reference>
<evidence type="ECO:0000313" key="1">
    <source>
        <dbReference type="EMBL" id="EKC31080.1"/>
    </source>
</evidence>